<dbReference type="OrthoDB" id="3176171at2759"/>
<comment type="similarity">
    <text evidence="15">Belongs to the TRAFAC class myosin-kinesin ATPase superfamily. Kinesin family.</text>
</comment>
<evidence type="ECO:0000256" key="2">
    <source>
        <dbReference type="ARBA" id="ARBA00004186"/>
    </source>
</evidence>
<dbReference type="GO" id="GO:0030496">
    <property type="term" value="C:midbody"/>
    <property type="evidence" value="ECO:0007669"/>
    <property type="project" value="UniProtKB-SubCell"/>
</dbReference>
<dbReference type="PANTHER" id="PTHR47117">
    <property type="entry name" value="STAR-RELATED LIPID TRANSFER PROTEIN 9"/>
    <property type="match status" value="1"/>
</dbReference>
<evidence type="ECO:0000256" key="16">
    <source>
        <dbReference type="SAM" id="Coils"/>
    </source>
</evidence>
<dbReference type="GO" id="GO:0005634">
    <property type="term" value="C:nucleus"/>
    <property type="evidence" value="ECO:0007669"/>
    <property type="project" value="UniProtKB-SubCell"/>
</dbReference>
<dbReference type="SUPFAM" id="SSF49879">
    <property type="entry name" value="SMAD/FHA domain"/>
    <property type="match status" value="1"/>
</dbReference>
<dbReference type="InterPro" id="IPR000253">
    <property type="entry name" value="FHA_dom"/>
</dbReference>
<dbReference type="InterPro" id="IPR027417">
    <property type="entry name" value="P-loop_NTPase"/>
</dbReference>
<feature type="domain" description="Kinesin motor" evidence="18">
    <location>
        <begin position="1"/>
        <end position="334"/>
    </location>
</feature>
<evidence type="ECO:0000256" key="14">
    <source>
        <dbReference type="ARBA" id="ARBA00073220"/>
    </source>
</evidence>
<protein>
    <recommendedName>
        <fullName evidence="14">Kinesin-like protein KIF14</fullName>
    </recommendedName>
</protein>
<evidence type="ECO:0000256" key="15">
    <source>
        <dbReference type="PROSITE-ProRule" id="PRU00283"/>
    </source>
</evidence>
<dbReference type="Gene3D" id="2.60.200.20">
    <property type="match status" value="1"/>
</dbReference>
<keyword evidence="4" id="KW-0963">Cytoplasm</keyword>
<dbReference type="GO" id="GO:0005874">
    <property type="term" value="C:microtubule"/>
    <property type="evidence" value="ECO:0007669"/>
    <property type="project" value="UniProtKB-KW"/>
</dbReference>
<evidence type="ECO:0000256" key="11">
    <source>
        <dbReference type="ARBA" id="ARBA00023212"/>
    </source>
</evidence>
<evidence type="ECO:0000256" key="8">
    <source>
        <dbReference type="ARBA" id="ARBA00022840"/>
    </source>
</evidence>
<dbReference type="GO" id="GO:0008017">
    <property type="term" value="F:microtubule binding"/>
    <property type="evidence" value="ECO:0007669"/>
    <property type="project" value="InterPro"/>
</dbReference>
<dbReference type="GO" id="GO:0043066">
    <property type="term" value="P:negative regulation of apoptotic process"/>
    <property type="evidence" value="ECO:0007669"/>
    <property type="project" value="UniProtKB-ARBA"/>
</dbReference>
<dbReference type="SMART" id="SM00240">
    <property type="entry name" value="FHA"/>
    <property type="match status" value="1"/>
</dbReference>
<dbReference type="SUPFAM" id="SSF52540">
    <property type="entry name" value="P-loop containing nucleoside triphosphate hydrolases"/>
    <property type="match status" value="1"/>
</dbReference>
<dbReference type="Pfam" id="PF16183">
    <property type="entry name" value="Kinesin_assoc"/>
    <property type="match status" value="1"/>
</dbReference>
<dbReference type="GO" id="GO:0005524">
    <property type="term" value="F:ATP binding"/>
    <property type="evidence" value="ECO:0007669"/>
    <property type="project" value="UniProtKB-UniRule"/>
</dbReference>
<reference evidence="19" key="1">
    <citation type="submission" date="2021-04" db="EMBL/GenBank/DDBJ databases">
        <authorList>
            <consortium name="Molecular Ecology Group"/>
        </authorList>
    </citation>
    <scope>NUCLEOTIDE SEQUENCE</scope>
</reference>
<evidence type="ECO:0000256" key="1">
    <source>
        <dbReference type="ARBA" id="ARBA00004123"/>
    </source>
</evidence>
<evidence type="ECO:0000256" key="12">
    <source>
        <dbReference type="ARBA" id="ARBA00023242"/>
    </source>
</evidence>
<keyword evidence="7 15" id="KW-0547">Nucleotide-binding</keyword>
<evidence type="ECO:0000259" key="17">
    <source>
        <dbReference type="PROSITE" id="PS50006"/>
    </source>
</evidence>
<keyword evidence="11" id="KW-0206">Cytoskeleton</keyword>
<dbReference type="InterPro" id="IPR032405">
    <property type="entry name" value="Kinesin_assoc"/>
</dbReference>
<dbReference type="PANTHER" id="PTHR47117:SF5">
    <property type="entry name" value="KINESIN-LIKE PROTEIN KIF14"/>
    <property type="match status" value="1"/>
</dbReference>
<feature type="coiled-coil region" evidence="16">
    <location>
        <begin position="543"/>
        <end position="618"/>
    </location>
</feature>
<name>A0A8S3ZKA2_9EUPU</name>
<dbReference type="Proteomes" id="UP000678393">
    <property type="component" value="Unassembled WGS sequence"/>
</dbReference>
<evidence type="ECO:0000259" key="18">
    <source>
        <dbReference type="PROSITE" id="PS50067"/>
    </source>
</evidence>
<evidence type="ECO:0000256" key="6">
    <source>
        <dbReference type="ARBA" id="ARBA00022701"/>
    </source>
</evidence>
<dbReference type="PROSITE" id="PS50067">
    <property type="entry name" value="KINESIN_MOTOR_2"/>
    <property type="match status" value="1"/>
</dbReference>
<dbReference type="InterPro" id="IPR036961">
    <property type="entry name" value="Kinesin_motor_dom_sf"/>
</dbReference>
<keyword evidence="5" id="KW-0597">Phosphoprotein</keyword>
<dbReference type="FunFam" id="2.60.200.20:FF:000020">
    <property type="entry name" value="Kinesin family member 14"/>
    <property type="match status" value="1"/>
</dbReference>
<evidence type="ECO:0000256" key="4">
    <source>
        <dbReference type="ARBA" id="ARBA00022490"/>
    </source>
</evidence>
<keyword evidence="10 15" id="KW-0505">Motor protein</keyword>
<comment type="subcellular location">
    <subcellularLocation>
        <location evidence="2">Cytoplasm</location>
        <location evidence="2">Cytoskeleton</location>
        <location evidence="2">Spindle</location>
    </subcellularLocation>
    <subcellularLocation>
        <location evidence="3">Midbody</location>
    </subcellularLocation>
    <subcellularLocation>
        <location evidence="1">Nucleus</location>
    </subcellularLocation>
</comment>
<sequence>ELADSNTRCSVSMCGNETALTSENGTVHRFAYDFSFWSHDKNSVDFCDQENVYVRLAQPLLGKAFEGYNTCLFAYGQTGSGKSYSIMGSSNDTGIIPRFCADLFNRADNLATKKKVKVNVEISFFEIYNEKIHDLLAGNKDKGAKKTVLKVREHPILGPYVEGLSTYVVNSFDDVQGWITLGNKNRATAATGMNDKSSRSHSVFTIVLTQTRTENIEGHEHDHSVNSKINLVDLAGSERQSSANTSGERLREGANINKSLLTLGKVIALLSERSVSSKKRKIFIPYRDSVLTWLLKESLGGNSKTAMIATISPSNHHSEETLSTLRYAQQARSIVNVVRINEDPKAKIIRQLRAEIEHLRAEQGGLMNEEALAVSMCEIARLRSEMEELSKSWQERLRQAEARKAEELQILERSGITLKVNHRLPSLVNLNEDPQLSEMLLYVIKEGETKVGREIDESQHDIKLTGALIADSHCVIHNKNGVVKITPISDAPTYINGDLITQTTTIHHGDRVILGGDHYFRFSHPVEVQNKNDARGSSEIKDFDFAKQELHRVQEARLQAELEEELEKTRKELSQQKDGYENKLKDLENILNQVEGTHREAQTTITSLKKQNMMLEQEVLAGRTRQRMDSVVSKKILDEAIAIKSKIVQLLEVETKNTAERLDKLRKKRLDLLTPAKAASTSEVASVYSMSPGSRRDLYKIALLLREANKIKRGDTFSTQIRVTNNKHRMYTLWSVARFEEKLAQMRDLYQNGSDISVDDDEVFNDADDVWEREASVSSPAYGQIKSWKGTPTTAILARTSSVSLRKGSGEFSPRCSQEVDVSMVKACKGLLSSVGNSLSALHLEESMVDKVLHVCQRIYSNSTSISNRDHTRSSSHATSNNTLSQPILNLAADVHLLASLTTLWSSICDGLQSEFLRELLSKCTDQVKTIAHQATSLFQGCEGQLGSLISESVDKLTSALLSLCQTCGQLSLATDMSVLRLEQSSMGSSSQLSSSVCQHFLAGGNHFLISTLEGSVLSLENSEARCLRWKDSQDTKSASSDMSKRLSHVLSCLQALLSKTLQVQRDLHQETNTTNPRSAQYYASTYKRLQGVVASISAIVDASTLLVQSAEPVVLGTSRDSKRLERCADLIQKSLQRLLTASSYSYTSLSVIPSLLSPASHNHSKEMSNPSVSSFSSSSSSSRGLELSSSLSSVSSQSNISMSVTASSNSTSNGTLDSDLTDVTLLSESQLCQIDSSVQEVSMALSLFIEHIQKTASSYLETDLLITPRGRQILPASPEKLVLTPAMNAARLKRMNIKRTVLLASRDENSS</sequence>
<evidence type="ECO:0000256" key="9">
    <source>
        <dbReference type="ARBA" id="ARBA00023054"/>
    </source>
</evidence>
<dbReference type="GO" id="GO:0005819">
    <property type="term" value="C:spindle"/>
    <property type="evidence" value="ECO:0007669"/>
    <property type="project" value="UniProtKB-SubCell"/>
</dbReference>
<keyword evidence="12" id="KW-0539">Nucleus</keyword>
<dbReference type="FunFam" id="3.40.850.10:FF:000042">
    <property type="entry name" value="Kinesin family member 14"/>
    <property type="match status" value="1"/>
</dbReference>
<dbReference type="InterPro" id="IPR056523">
    <property type="entry name" value="4HB_KIF14"/>
</dbReference>
<dbReference type="PRINTS" id="PR00380">
    <property type="entry name" value="KINESINHEAVY"/>
</dbReference>
<dbReference type="InterPro" id="IPR008984">
    <property type="entry name" value="SMAD_FHA_dom_sf"/>
</dbReference>
<gene>
    <name evidence="19" type="ORF">CUNI_LOCUS15592</name>
</gene>
<dbReference type="GO" id="GO:0003777">
    <property type="term" value="F:microtubule motor activity"/>
    <property type="evidence" value="ECO:0007669"/>
    <property type="project" value="InterPro"/>
</dbReference>
<dbReference type="EMBL" id="CAJHNH020003813">
    <property type="protein sequence ID" value="CAG5130034.1"/>
    <property type="molecule type" value="Genomic_DNA"/>
</dbReference>
<evidence type="ECO:0000313" key="20">
    <source>
        <dbReference type="Proteomes" id="UP000678393"/>
    </source>
</evidence>
<evidence type="ECO:0000313" key="19">
    <source>
        <dbReference type="EMBL" id="CAG5130034.1"/>
    </source>
</evidence>
<feature type="non-terminal residue" evidence="19">
    <location>
        <position position="1"/>
    </location>
</feature>
<evidence type="ECO:0000256" key="10">
    <source>
        <dbReference type="ARBA" id="ARBA00023175"/>
    </source>
</evidence>
<evidence type="ECO:0000256" key="7">
    <source>
        <dbReference type="ARBA" id="ARBA00022741"/>
    </source>
</evidence>
<organism evidence="19 20">
    <name type="scientific">Candidula unifasciata</name>
    <dbReference type="NCBI Taxonomy" id="100452"/>
    <lineage>
        <taxon>Eukaryota</taxon>
        <taxon>Metazoa</taxon>
        <taxon>Spiralia</taxon>
        <taxon>Lophotrochozoa</taxon>
        <taxon>Mollusca</taxon>
        <taxon>Gastropoda</taxon>
        <taxon>Heterobranchia</taxon>
        <taxon>Euthyneura</taxon>
        <taxon>Panpulmonata</taxon>
        <taxon>Eupulmonata</taxon>
        <taxon>Stylommatophora</taxon>
        <taxon>Helicina</taxon>
        <taxon>Helicoidea</taxon>
        <taxon>Geomitridae</taxon>
        <taxon>Candidula</taxon>
    </lineage>
</organism>
<dbReference type="PROSITE" id="PS00411">
    <property type="entry name" value="KINESIN_MOTOR_1"/>
    <property type="match status" value="1"/>
</dbReference>
<feature type="binding site" evidence="15">
    <location>
        <begin position="76"/>
        <end position="83"/>
    </location>
    <ligand>
        <name>ATP</name>
        <dbReference type="ChEBI" id="CHEBI:30616"/>
    </ligand>
</feature>
<evidence type="ECO:0000256" key="3">
    <source>
        <dbReference type="ARBA" id="ARBA00004214"/>
    </source>
</evidence>
<keyword evidence="20" id="KW-1185">Reference proteome</keyword>
<evidence type="ECO:0000256" key="5">
    <source>
        <dbReference type="ARBA" id="ARBA00022553"/>
    </source>
</evidence>
<evidence type="ECO:0000256" key="13">
    <source>
        <dbReference type="ARBA" id="ARBA00064520"/>
    </source>
</evidence>
<comment type="caution">
    <text evidence="19">The sequence shown here is derived from an EMBL/GenBank/DDBJ whole genome shotgun (WGS) entry which is preliminary data.</text>
</comment>
<feature type="domain" description="FHA" evidence="17">
    <location>
        <begin position="449"/>
        <end position="500"/>
    </location>
</feature>
<proteinExistence type="inferred from homology"/>
<dbReference type="CDD" id="cd22707">
    <property type="entry name" value="FHA_KIF14"/>
    <property type="match status" value="1"/>
</dbReference>
<dbReference type="Gene3D" id="3.40.850.10">
    <property type="entry name" value="Kinesin motor domain"/>
    <property type="match status" value="1"/>
</dbReference>
<feature type="coiled-coil region" evidence="16">
    <location>
        <begin position="349"/>
        <end position="403"/>
    </location>
</feature>
<dbReference type="GO" id="GO:0007018">
    <property type="term" value="P:microtubule-based movement"/>
    <property type="evidence" value="ECO:0007669"/>
    <property type="project" value="InterPro"/>
</dbReference>
<dbReference type="Pfam" id="PF00225">
    <property type="entry name" value="Kinesin"/>
    <property type="match status" value="1"/>
</dbReference>
<accession>A0A8S3ZKA2</accession>
<keyword evidence="6" id="KW-0493">Microtubule</keyword>
<dbReference type="PROSITE" id="PS50006">
    <property type="entry name" value="FHA_DOMAIN"/>
    <property type="match status" value="1"/>
</dbReference>
<comment type="subunit">
    <text evidence="13">Directly interacts with PRC1 within a complex also containing KIF4A, KIF20A and KIF23; targets to the central spindle. Directly interacts with CIT depending on the activation state of the kinase (stronger interaction with the kinase-dead form); targets to the midbody. Interacts with ARRB2; the interaction is detected in the nucleus upon OR1D2 stimulation. Interacts with AKT1; the interaction is detected in the plasma membrane upon INS stimulation and promotes AKT1 phosphorylation. Interacts with SVIL; at midbody during cytokinesis. Interacts with RADIL (via PDZ domain); recruits RADIL to the microtubule network restricting RADIL from interaction with activated RAP1A.</text>
</comment>
<keyword evidence="8 15" id="KW-0067">ATP-binding</keyword>
<dbReference type="InterPro" id="IPR001752">
    <property type="entry name" value="Kinesin_motor_dom"/>
</dbReference>
<dbReference type="Pfam" id="PF00498">
    <property type="entry name" value="FHA"/>
    <property type="match status" value="1"/>
</dbReference>
<dbReference type="InterPro" id="IPR019821">
    <property type="entry name" value="Kinesin_motor_CS"/>
</dbReference>
<dbReference type="SMART" id="SM00129">
    <property type="entry name" value="KISc"/>
    <property type="match status" value="1"/>
</dbReference>
<keyword evidence="9 16" id="KW-0175">Coiled coil</keyword>
<dbReference type="Pfam" id="PF23313">
    <property type="entry name" value="4HB_KIF14"/>
    <property type="match status" value="1"/>
</dbReference>